<keyword evidence="2" id="KW-1185">Reference proteome</keyword>
<accession>A0ABR3W351</accession>
<comment type="caution">
    <text evidence="1">The sequence shown here is derived from an EMBL/GenBank/DDBJ whole genome shotgun (WGS) entry which is preliminary data.</text>
</comment>
<dbReference type="Pfam" id="PF21858">
    <property type="entry name" value="DUF6914"/>
    <property type="match status" value="1"/>
</dbReference>
<gene>
    <name evidence="1" type="ORF">Daus18300_012423</name>
</gene>
<dbReference type="InterPro" id="IPR054208">
    <property type="entry name" value="DUF6914"/>
</dbReference>
<sequence length="162" mass="18049">MIGPKVEDGVVRGQRHHVKNQMVGGWTYASNQVRDVRVTVRLLARITIAKIEDEARLVDIIQSVPVDPEDWYGRGTGHEPEWGCRTWLLAVLRSIRDDASVLGTNVLSDVQEPQSILDTAKSFVDGKIASGRYDSHGMEPKPLLNLMTGKETYADINLKAKL</sequence>
<organism evidence="1 2">
    <name type="scientific">Diaporthe australafricana</name>
    <dbReference type="NCBI Taxonomy" id="127596"/>
    <lineage>
        <taxon>Eukaryota</taxon>
        <taxon>Fungi</taxon>
        <taxon>Dikarya</taxon>
        <taxon>Ascomycota</taxon>
        <taxon>Pezizomycotina</taxon>
        <taxon>Sordariomycetes</taxon>
        <taxon>Sordariomycetidae</taxon>
        <taxon>Diaporthales</taxon>
        <taxon>Diaporthaceae</taxon>
        <taxon>Diaporthe</taxon>
    </lineage>
</organism>
<reference evidence="1 2" key="1">
    <citation type="journal article" date="2024" name="IMA Fungus">
        <title>IMA Genome - F19 : A genome assembly and annotation guide to empower mycologists, including annotated draft genome sequences of Ceratocystis pirilliformis, Diaporthe australafricana, Fusarium ophioides, Paecilomyces lecythidis, and Sporothrix stenoceras.</title>
        <authorList>
            <person name="Aylward J."/>
            <person name="Wilson A.M."/>
            <person name="Visagie C.M."/>
            <person name="Spraker J."/>
            <person name="Barnes I."/>
            <person name="Buitendag C."/>
            <person name="Ceriani C."/>
            <person name="Del Mar Angel L."/>
            <person name="du Plessis D."/>
            <person name="Fuchs T."/>
            <person name="Gasser K."/>
            <person name="Kramer D."/>
            <person name="Li W."/>
            <person name="Munsamy K."/>
            <person name="Piso A."/>
            <person name="Price J.L."/>
            <person name="Sonnekus B."/>
            <person name="Thomas C."/>
            <person name="van der Nest A."/>
            <person name="van Dijk A."/>
            <person name="van Heerden A."/>
            <person name="van Vuuren N."/>
            <person name="Yilmaz N."/>
            <person name="Duong T.A."/>
            <person name="van der Merwe N.A."/>
            <person name="Wingfield M.J."/>
            <person name="Wingfield B.D."/>
        </authorList>
    </citation>
    <scope>NUCLEOTIDE SEQUENCE [LARGE SCALE GENOMIC DNA]</scope>
    <source>
        <strain evidence="1 2">CMW 18300</strain>
    </source>
</reference>
<dbReference type="Proteomes" id="UP001583177">
    <property type="component" value="Unassembled WGS sequence"/>
</dbReference>
<evidence type="ECO:0000313" key="2">
    <source>
        <dbReference type="Proteomes" id="UP001583177"/>
    </source>
</evidence>
<name>A0ABR3W351_9PEZI</name>
<protein>
    <submittedName>
        <fullName evidence="1">Uncharacterized protein</fullName>
    </submittedName>
</protein>
<evidence type="ECO:0000313" key="1">
    <source>
        <dbReference type="EMBL" id="KAL1851738.1"/>
    </source>
</evidence>
<proteinExistence type="predicted"/>
<dbReference type="EMBL" id="JAWRVE010000168">
    <property type="protein sequence ID" value="KAL1851738.1"/>
    <property type="molecule type" value="Genomic_DNA"/>
</dbReference>